<accession>A0A3Q3IS02</accession>
<feature type="region of interest" description="Disordered" evidence="1">
    <location>
        <begin position="90"/>
        <end position="110"/>
    </location>
</feature>
<feature type="region of interest" description="Disordered" evidence="1">
    <location>
        <begin position="1"/>
        <end position="32"/>
    </location>
</feature>
<dbReference type="Ensembl" id="ENSMALT00000008101.1">
    <property type="protein sequence ID" value="ENSMALP00000007934.1"/>
    <property type="gene ID" value="ENSMALG00000005636.1"/>
</dbReference>
<organism evidence="3 4">
    <name type="scientific">Monopterus albus</name>
    <name type="common">Swamp eel</name>
    <dbReference type="NCBI Taxonomy" id="43700"/>
    <lineage>
        <taxon>Eukaryota</taxon>
        <taxon>Metazoa</taxon>
        <taxon>Chordata</taxon>
        <taxon>Craniata</taxon>
        <taxon>Vertebrata</taxon>
        <taxon>Euteleostomi</taxon>
        <taxon>Actinopterygii</taxon>
        <taxon>Neopterygii</taxon>
        <taxon>Teleostei</taxon>
        <taxon>Neoteleostei</taxon>
        <taxon>Acanthomorphata</taxon>
        <taxon>Anabantaria</taxon>
        <taxon>Synbranchiformes</taxon>
        <taxon>Synbranchidae</taxon>
        <taxon>Monopterus</taxon>
    </lineage>
</organism>
<sequence>QEGKRKPRRDPHSAPHAASPRRDPPIPEPDVFNSSVDKCRGCLLQCRRAFDQQPRTFRTDREKISYVINRVRGKALTWAEAADSSGVLIDRGYHTGGAATGTRSRGWTTR</sequence>
<evidence type="ECO:0000259" key="2">
    <source>
        <dbReference type="Pfam" id="PF16297"/>
    </source>
</evidence>
<name>A0A3Q3IS02_MONAL</name>
<proteinExistence type="predicted"/>
<dbReference type="InterPro" id="IPR032549">
    <property type="entry name" value="DUF4939"/>
</dbReference>
<protein>
    <recommendedName>
        <fullName evidence="2">DUF4939 domain-containing protein</fullName>
    </recommendedName>
</protein>
<reference evidence="3" key="2">
    <citation type="submission" date="2025-09" db="UniProtKB">
        <authorList>
            <consortium name="Ensembl"/>
        </authorList>
    </citation>
    <scope>IDENTIFICATION</scope>
</reference>
<dbReference type="AlphaFoldDB" id="A0A3Q3IS02"/>
<evidence type="ECO:0000313" key="4">
    <source>
        <dbReference type="Proteomes" id="UP000261600"/>
    </source>
</evidence>
<dbReference type="Proteomes" id="UP000261600">
    <property type="component" value="Unplaced"/>
</dbReference>
<keyword evidence="4" id="KW-1185">Reference proteome</keyword>
<reference evidence="3" key="1">
    <citation type="submission" date="2025-08" db="UniProtKB">
        <authorList>
            <consortium name="Ensembl"/>
        </authorList>
    </citation>
    <scope>IDENTIFICATION</scope>
</reference>
<evidence type="ECO:0000256" key="1">
    <source>
        <dbReference type="SAM" id="MobiDB-lite"/>
    </source>
</evidence>
<feature type="compositionally biased region" description="Low complexity" evidence="1">
    <location>
        <begin position="100"/>
        <end position="110"/>
    </location>
</feature>
<dbReference type="Pfam" id="PF16297">
    <property type="entry name" value="DUF4939"/>
    <property type="match status" value="1"/>
</dbReference>
<feature type="domain" description="DUF4939" evidence="2">
    <location>
        <begin position="20"/>
        <end position="79"/>
    </location>
</feature>
<evidence type="ECO:0000313" key="3">
    <source>
        <dbReference type="Ensembl" id="ENSMALP00000007934.1"/>
    </source>
</evidence>